<evidence type="ECO:0000256" key="1">
    <source>
        <dbReference type="ARBA" id="ARBA00023002"/>
    </source>
</evidence>
<name>A0A8J3IB14_9CHLR</name>
<dbReference type="Gene3D" id="3.40.50.720">
    <property type="entry name" value="NAD(P)-binding Rossmann-like Domain"/>
    <property type="match status" value="1"/>
</dbReference>
<dbReference type="InterPro" id="IPR002347">
    <property type="entry name" value="SDR_fam"/>
</dbReference>
<evidence type="ECO:0008006" key="4">
    <source>
        <dbReference type="Google" id="ProtNLM"/>
    </source>
</evidence>
<dbReference type="GO" id="GO:0016491">
    <property type="term" value="F:oxidoreductase activity"/>
    <property type="evidence" value="ECO:0007669"/>
    <property type="project" value="UniProtKB-KW"/>
</dbReference>
<comment type="caution">
    <text evidence="2">The sequence shown here is derived from an EMBL/GenBank/DDBJ whole genome shotgun (WGS) entry which is preliminary data.</text>
</comment>
<evidence type="ECO:0000313" key="2">
    <source>
        <dbReference type="EMBL" id="GHO90318.1"/>
    </source>
</evidence>
<keyword evidence="3" id="KW-1185">Reference proteome</keyword>
<evidence type="ECO:0000313" key="3">
    <source>
        <dbReference type="Proteomes" id="UP000597444"/>
    </source>
</evidence>
<accession>A0A8J3IB14</accession>
<sequence>MSEEKGMLRTAVVTGGNSGVGLATASALGKKGYKVWIAGRNAEKGADAVTRLRPYCPGGIAFLQLDVMLFSGIEQFVRTLRPQLGGRLDALVHSMGTVGTKRKVSADGLEEGWATQFLGRYLLTEALTPELSKSEDGRVVFVSANAPKKPQLFEDDPSLEKNFSTLRAIVQNQSACVLYEQMYAADHPSGPAINGAVAGLVRDTGITRAQPGFARAIGGVMFHFFGITPTQSATNIVALASDPALKDISGSFFSKPQDLEKRQKLTYDETHVASLRRLLSRYAGVRNTLLSV</sequence>
<dbReference type="RefSeq" id="WP_220201288.1">
    <property type="nucleotide sequence ID" value="NZ_BNJK01000001.1"/>
</dbReference>
<dbReference type="PRINTS" id="PR00081">
    <property type="entry name" value="GDHRDH"/>
</dbReference>
<dbReference type="Pfam" id="PF00106">
    <property type="entry name" value="adh_short"/>
    <property type="match status" value="1"/>
</dbReference>
<dbReference type="SUPFAM" id="SSF51735">
    <property type="entry name" value="NAD(P)-binding Rossmann-fold domains"/>
    <property type="match status" value="1"/>
</dbReference>
<dbReference type="Proteomes" id="UP000597444">
    <property type="component" value="Unassembled WGS sequence"/>
</dbReference>
<gene>
    <name evidence="2" type="ORF">KSF_003660</name>
</gene>
<reference evidence="2" key="1">
    <citation type="submission" date="2020-10" db="EMBL/GenBank/DDBJ databases">
        <title>Taxonomic study of unclassified bacteria belonging to the class Ktedonobacteria.</title>
        <authorList>
            <person name="Yabe S."/>
            <person name="Wang C.M."/>
            <person name="Zheng Y."/>
            <person name="Sakai Y."/>
            <person name="Cavaletti L."/>
            <person name="Monciardini P."/>
            <person name="Donadio S."/>
        </authorList>
    </citation>
    <scope>NUCLEOTIDE SEQUENCE</scope>
    <source>
        <strain evidence="2">ID150040</strain>
    </source>
</reference>
<proteinExistence type="predicted"/>
<dbReference type="AlphaFoldDB" id="A0A8J3IB14"/>
<dbReference type="PANTHER" id="PTHR43157:SF31">
    <property type="entry name" value="PHOSPHATIDYLINOSITOL-GLYCAN BIOSYNTHESIS CLASS F PROTEIN"/>
    <property type="match status" value="1"/>
</dbReference>
<dbReference type="InterPro" id="IPR036291">
    <property type="entry name" value="NAD(P)-bd_dom_sf"/>
</dbReference>
<protein>
    <recommendedName>
        <fullName evidence="4">Short-chain dehydrogenase</fullName>
    </recommendedName>
</protein>
<organism evidence="2 3">
    <name type="scientific">Reticulibacter mediterranei</name>
    <dbReference type="NCBI Taxonomy" id="2778369"/>
    <lineage>
        <taxon>Bacteria</taxon>
        <taxon>Bacillati</taxon>
        <taxon>Chloroflexota</taxon>
        <taxon>Ktedonobacteria</taxon>
        <taxon>Ktedonobacterales</taxon>
        <taxon>Reticulibacteraceae</taxon>
        <taxon>Reticulibacter</taxon>
    </lineage>
</organism>
<keyword evidence="1" id="KW-0560">Oxidoreductase</keyword>
<dbReference type="PANTHER" id="PTHR43157">
    <property type="entry name" value="PHOSPHATIDYLINOSITOL-GLYCAN BIOSYNTHESIS CLASS F PROTEIN-RELATED"/>
    <property type="match status" value="1"/>
</dbReference>
<dbReference type="EMBL" id="BNJK01000001">
    <property type="protein sequence ID" value="GHO90318.1"/>
    <property type="molecule type" value="Genomic_DNA"/>
</dbReference>